<feature type="transmembrane region" description="Helical" evidence="7">
    <location>
        <begin position="60"/>
        <end position="81"/>
    </location>
</feature>
<feature type="transmembrane region" description="Helical" evidence="7">
    <location>
        <begin position="189"/>
        <end position="206"/>
    </location>
</feature>
<evidence type="ECO:0000256" key="1">
    <source>
        <dbReference type="ARBA" id="ARBA00004651"/>
    </source>
</evidence>
<feature type="transmembrane region" description="Helical" evidence="7">
    <location>
        <begin position="162"/>
        <end position="183"/>
    </location>
</feature>
<dbReference type="EMBL" id="JANTHZ010000005">
    <property type="protein sequence ID" value="MCS0496082.1"/>
    <property type="molecule type" value="Genomic_DNA"/>
</dbReference>
<keyword evidence="3" id="KW-1003">Cell membrane</keyword>
<name>A0A9X2PJ00_9HYPH</name>
<dbReference type="CDD" id="cd06261">
    <property type="entry name" value="TM_PBP2"/>
    <property type="match status" value="1"/>
</dbReference>
<keyword evidence="4 7" id="KW-0812">Transmembrane</keyword>
<feature type="domain" description="ABC transmembrane type-1" evidence="8">
    <location>
        <begin position="56"/>
        <end position="236"/>
    </location>
</feature>
<keyword evidence="6 7" id="KW-0472">Membrane</keyword>
<protein>
    <submittedName>
        <fullName evidence="9">ABC transporter permease subunit</fullName>
    </submittedName>
</protein>
<dbReference type="PANTHER" id="PTHR30151:SF0">
    <property type="entry name" value="ABC TRANSPORTER PERMEASE PROTEIN MJ0413-RELATED"/>
    <property type="match status" value="1"/>
</dbReference>
<evidence type="ECO:0000259" key="8">
    <source>
        <dbReference type="PROSITE" id="PS50928"/>
    </source>
</evidence>
<accession>A0A9X2PJ00</accession>
<evidence type="ECO:0000256" key="6">
    <source>
        <dbReference type="ARBA" id="ARBA00023136"/>
    </source>
</evidence>
<dbReference type="Pfam" id="PF00528">
    <property type="entry name" value="BPD_transp_1"/>
    <property type="match status" value="1"/>
</dbReference>
<dbReference type="InterPro" id="IPR035906">
    <property type="entry name" value="MetI-like_sf"/>
</dbReference>
<feature type="transmembrane region" description="Helical" evidence="7">
    <location>
        <begin position="93"/>
        <end position="114"/>
    </location>
</feature>
<feature type="transmembrane region" description="Helical" evidence="7">
    <location>
        <begin position="218"/>
        <end position="236"/>
    </location>
</feature>
<evidence type="ECO:0000313" key="9">
    <source>
        <dbReference type="EMBL" id="MCS0496082.1"/>
    </source>
</evidence>
<dbReference type="PANTHER" id="PTHR30151">
    <property type="entry name" value="ALKANE SULFONATE ABC TRANSPORTER-RELATED, MEMBRANE SUBUNIT"/>
    <property type="match status" value="1"/>
</dbReference>
<dbReference type="PROSITE" id="PS50928">
    <property type="entry name" value="ABC_TM1"/>
    <property type="match status" value="1"/>
</dbReference>
<keyword evidence="10" id="KW-1185">Reference proteome</keyword>
<keyword evidence="5 7" id="KW-1133">Transmembrane helix</keyword>
<comment type="caution">
    <text evidence="9">The sequence shown here is derived from an EMBL/GenBank/DDBJ whole genome shotgun (WGS) entry which is preliminary data.</text>
</comment>
<sequence>MKLFGYRVPMMASLVFWCVIWEVVGRSGVMFLIPPLSEVLVAAFHLVQTGSWQSAAVTTLNSFLIGMFFAIIAGVVLGVLMGRFKAADELFGIWVNIFVSAPLSALVPVLMILFGMGDTTVVVTVFLFAVWIIVLDTRAGIQSVPPSLVEMGKSYGASPFELYTKIILLAALPEILAGIRLGVVRGVKGVVIGQLLVSIIGYGALFEMYSRNFDMDNFWALTIILFIVAMALSALIESIEKRVDYYAGAR</sequence>
<evidence type="ECO:0000313" key="10">
    <source>
        <dbReference type="Proteomes" id="UP001151088"/>
    </source>
</evidence>
<evidence type="ECO:0000256" key="7">
    <source>
        <dbReference type="RuleBase" id="RU363032"/>
    </source>
</evidence>
<dbReference type="SUPFAM" id="SSF161098">
    <property type="entry name" value="MetI-like"/>
    <property type="match status" value="1"/>
</dbReference>
<evidence type="ECO:0000256" key="4">
    <source>
        <dbReference type="ARBA" id="ARBA00022692"/>
    </source>
</evidence>
<reference evidence="9" key="1">
    <citation type="submission" date="2022-08" db="EMBL/GenBank/DDBJ databases">
        <authorList>
            <person name="Li F."/>
        </authorList>
    </citation>
    <scope>NUCLEOTIDE SEQUENCE</scope>
    <source>
        <strain evidence="9">MQZ15Z-1</strain>
    </source>
</reference>
<dbReference type="Gene3D" id="1.10.3720.10">
    <property type="entry name" value="MetI-like"/>
    <property type="match status" value="1"/>
</dbReference>
<evidence type="ECO:0000256" key="5">
    <source>
        <dbReference type="ARBA" id="ARBA00022989"/>
    </source>
</evidence>
<comment type="subcellular location">
    <subcellularLocation>
        <location evidence="1 7">Cell membrane</location>
        <topology evidence="1 7">Multi-pass membrane protein</topology>
    </subcellularLocation>
</comment>
<dbReference type="InterPro" id="IPR000515">
    <property type="entry name" value="MetI-like"/>
</dbReference>
<evidence type="ECO:0000256" key="3">
    <source>
        <dbReference type="ARBA" id="ARBA00022475"/>
    </source>
</evidence>
<gene>
    <name evidence="9" type="ORF">NVS89_13335</name>
</gene>
<dbReference type="Proteomes" id="UP001151088">
    <property type="component" value="Unassembled WGS sequence"/>
</dbReference>
<feature type="transmembrane region" description="Helical" evidence="7">
    <location>
        <begin position="6"/>
        <end position="24"/>
    </location>
</feature>
<dbReference type="RefSeq" id="WP_258733239.1">
    <property type="nucleotide sequence ID" value="NZ_JANTHZ010000005.1"/>
</dbReference>
<proteinExistence type="inferred from homology"/>
<dbReference type="GO" id="GO:0005886">
    <property type="term" value="C:plasma membrane"/>
    <property type="evidence" value="ECO:0007669"/>
    <property type="project" value="UniProtKB-SubCell"/>
</dbReference>
<dbReference type="AlphaFoldDB" id="A0A9X2PJ00"/>
<comment type="similarity">
    <text evidence="7">Belongs to the binding-protein-dependent transport system permease family.</text>
</comment>
<organism evidence="9 10">
    <name type="scientific">Ancylobacter mangrovi</name>
    <dbReference type="NCBI Taxonomy" id="2972472"/>
    <lineage>
        <taxon>Bacteria</taxon>
        <taxon>Pseudomonadati</taxon>
        <taxon>Pseudomonadota</taxon>
        <taxon>Alphaproteobacteria</taxon>
        <taxon>Hyphomicrobiales</taxon>
        <taxon>Xanthobacteraceae</taxon>
        <taxon>Ancylobacter</taxon>
    </lineage>
</organism>
<keyword evidence="2 7" id="KW-0813">Transport</keyword>
<feature type="transmembrane region" description="Helical" evidence="7">
    <location>
        <begin position="120"/>
        <end position="141"/>
    </location>
</feature>
<dbReference type="GO" id="GO:0055085">
    <property type="term" value="P:transmembrane transport"/>
    <property type="evidence" value="ECO:0007669"/>
    <property type="project" value="InterPro"/>
</dbReference>
<evidence type="ECO:0000256" key="2">
    <source>
        <dbReference type="ARBA" id="ARBA00022448"/>
    </source>
</evidence>
<feature type="transmembrane region" description="Helical" evidence="7">
    <location>
        <begin position="31"/>
        <end position="48"/>
    </location>
</feature>